<dbReference type="AlphaFoldDB" id="A0AA45UTX4"/>
<organism evidence="1 2">
    <name type="scientific">Anaplasma phagocytophilum</name>
    <name type="common">Ehrlichia phagocytophila</name>
    <dbReference type="NCBI Taxonomy" id="948"/>
    <lineage>
        <taxon>Bacteria</taxon>
        <taxon>Pseudomonadati</taxon>
        <taxon>Pseudomonadota</taxon>
        <taxon>Alphaproteobacteria</taxon>
        <taxon>Rickettsiales</taxon>
        <taxon>Anaplasmataceae</taxon>
        <taxon>Anaplasma</taxon>
        <taxon>phagocytophilum group</taxon>
    </lineage>
</organism>
<protein>
    <submittedName>
        <fullName evidence="1">Uncharacterized protein</fullName>
    </submittedName>
</protein>
<gene>
    <name evidence="1" type="ORF">ANAPC1_01199</name>
</gene>
<name>A0AA45UTX4_ANAPH</name>
<dbReference type="EMBL" id="FLLR01000081">
    <property type="protein sequence ID" value="SBO14829.1"/>
    <property type="molecule type" value="Genomic_DNA"/>
</dbReference>
<sequence>MSTEDMRAYLLQACISSMSVEALLQRCIITNVPGLRSN</sequence>
<comment type="caution">
    <text evidence="1">The sequence shown here is derived from an EMBL/GenBank/DDBJ whole genome shotgun (WGS) entry which is preliminary data.</text>
</comment>
<evidence type="ECO:0000313" key="2">
    <source>
        <dbReference type="Proteomes" id="UP000078419"/>
    </source>
</evidence>
<evidence type="ECO:0000313" key="1">
    <source>
        <dbReference type="EMBL" id="SBO14829.1"/>
    </source>
</evidence>
<reference evidence="2" key="1">
    <citation type="submission" date="2016-03" db="EMBL/GenBank/DDBJ databases">
        <authorList>
            <person name="Loux Valentin"/>
        </authorList>
    </citation>
    <scope>NUCLEOTIDE SEQUENCE [LARGE SCALE GENOMIC DNA]</scope>
    <source>
        <strain evidence="2">C1</strain>
    </source>
</reference>
<accession>A0AA45UTX4</accession>
<dbReference type="Proteomes" id="UP000078419">
    <property type="component" value="Unassembled WGS sequence"/>
</dbReference>
<proteinExistence type="predicted"/>